<protein>
    <submittedName>
        <fullName evidence="1">Uncharacterized protein</fullName>
    </submittedName>
</protein>
<organism evidence="1 2">
    <name type="scientific">Micromonospora rifamycinica</name>
    <dbReference type="NCBI Taxonomy" id="291594"/>
    <lineage>
        <taxon>Bacteria</taxon>
        <taxon>Bacillati</taxon>
        <taxon>Actinomycetota</taxon>
        <taxon>Actinomycetes</taxon>
        <taxon>Micromonosporales</taxon>
        <taxon>Micromonosporaceae</taxon>
        <taxon>Micromonospora</taxon>
    </lineage>
</organism>
<accession>A0A109IK57</accession>
<proteinExistence type="predicted"/>
<evidence type="ECO:0000313" key="1">
    <source>
        <dbReference type="EMBL" id="SCG41125.1"/>
    </source>
</evidence>
<evidence type="ECO:0000313" key="2">
    <source>
        <dbReference type="Proteomes" id="UP000198226"/>
    </source>
</evidence>
<dbReference type="Pfam" id="PF19381">
    <property type="entry name" value="DUF5956"/>
    <property type="match status" value="1"/>
</dbReference>
<name>A0A109IK57_9ACTN</name>
<dbReference type="EMBL" id="LT607752">
    <property type="protein sequence ID" value="SCG41125.1"/>
    <property type="molecule type" value="Genomic_DNA"/>
</dbReference>
<sequence>MTIAYDWGVDQPPDPAAEDAGEAAGLGPEQLPEVRELIARGWQLAPDAPLYAFLPAVWPRELRTWVPDRATRYDTWYEQDPKTYAVLRTETREAGPAMMAEIDDDHDWTLARVGISGRPRGRLWLLKPPPGYDSVDAVLDQVWRRAQQQGIELTLSEPFVQLTGRTVRSEAPPP</sequence>
<reference evidence="2" key="1">
    <citation type="submission" date="2016-06" db="EMBL/GenBank/DDBJ databases">
        <authorList>
            <person name="Varghese N."/>
            <person name="Submissions Spin"/>
        </authorList>
    </citation>
    <scope>NUCLEOTIDE SEQUENCE [LARGE SCALE GENOMIC DNA]</scope>
    <source>
        <strain evidence="2">DSM 44983</strain>
    </source>
</reference>
<dbReference type="RefSeq" id="WP_067308730.1">
    <property type="nucleotide sequence ID" value="NZ_LRMV01000068.1"/>
</dbReference>
<dbReference type="Proteomes" id="UP000198226">
    <property type="component" value="Chromosome I"/>
</dbReference>
<dbReference type="InterPro" id="IPR046000">
    <property type="entry name" value="DUF5956"/>
</dbReference>
<gene>
    <name evidence="1" type="ORF">GA0070623_0751</name>
</gene>
<dbReference type="OrthoDB" id="4850920at2"/>
<dbReference type="AlphaFoldDB" id="A0A109IK57"/>
<keyword evidence="2" id="KW-1185">Reference proteome</keyword>